<keyword evidence="3 12" id="KW-0963">Cytoplasm</keyword>
<evidence type="ECO:0000259" key="13">
    <source>
        <dbReference type="Pfam" id="PF00275"/>
    </source>
</evidence>
<keyword evidence="7 12" id="KW-0573">Peptidoglycan synthesis</keyword>
<dbReference type="PANTHER" id="PTHR43783">
    <property type="entry name" value="UDP-N-ACETYLGLUCOSAMINE 1-CARBOXYVINYLTRANSFERASE"/>
    <property type="match status" value="1"/>
</dbReference>
<dbReference type="EMBL" id="GU574702">
    <property type="protein sequence ID" value="ADH42952.1"/>
    <property type="molecule type" value="Genomic_DNA"/>
</dbReference>
<name>E7C9W8_9PROT</name>
<dbReference type="CDD" id="cd01555">
    <property type="entry name" value="UdpNAET"/>
    <property type="match status" value="1"/>
</dbReference>
<comment type="catalytic activity">
    <reaction evidence="11 12">
        <text>phosphoenolpyruvate + UDP-N-acetyl-alpha-D-glucosamine = UDP-N-acetyl-3-O-(1-carboxyvinyl)-alpha-D-glucosamine + phosphate</text>
        <dbReference type="Rhea" id="RHEA:18681"/>
        <dbReference type="ChEBI" id="CHEBI:43474"/>
        <dbReference type="ChEBI" id="CHEBI:57705"/>
        <dbReference type="ChEBI" id="CHEBI:58702"/>
        <dbReference type="ChEBI" id="CHEBI:68483"/>
        <dbReference type="EC" id="2.5.1.7"/>
    </reaction>
</comment>
<evidence type="ECO:0000256" key="4">
    <source>
        <dbReference type="ARBA" id="ARBA00022618"/>
    </source>
</evidence>
<evidence type="ECO:0000256" key="6">
    <source>
        <dbReference type="ARBA" id="ARBA00022960"/>
    </source>
</evidence>
<evidence type="ECO:0000256" key="12">
    <source>
        <dbReference type="HAMAP-Rule" id="MF_00111"/>
    </source>
</evidence>
<dbReference type="InterPro" id="IPR001986">
    <property type="entry name" value="Enolpyruvate_Tfrase_dom"/>
</dbReference>
<comment type="subcellular location">
    <subcellularLocation>
        <location evidence="1 12">Cytoplasm</location>
    </subcellularLocation>
</comment>
<gene>
    <name evidence="12" type="primary">murA</name>
</gene>
<keyword evidence="6 12" id="KW-0133">Cell shape</keyword>
<comment type="similarity">
    <text evidence="10 12">Belongs to the EPSP synthase family. MurA subfamily.</text>
</comment>
<feature type="binding site" evidence="12">
    <location>
        <position position="95"/>
    </location>
    <ligand>
        <name>UDP-N-acetyl-alpha-D-glucosamine</name>
        <dbReference type="ChEBI" id="CHEBI:57705"/>
    </ligand>
</feature>
<dbReference type="Gene3D" id="3.65.10.10">
    <property type="entry name" value="Enolpyruvate transferase domain"/>
    <property type="match status" value="2"/>
</dbReference>
<protein>
    <recommendedName>
        <fullName evidence="12">UDP-N-acetylglucosamine 1-carboxyvinyltransferase</fullName>
        <ecNumber evidence="12">2.5.1.7</ecNumber>
    </recommendedName>
    <alternativeName>
        <fullName evidence="12">Enoylpyruvate transferase</fullName>
    </alternativeName>
    <alternativeName>
        <fullName evidence="12">UDP-N-acetylglucosamine enolpyruvyl transferase</fullName>
        <shortName evidence="12">EPT</shortName>
    </alternativeName>
</protein>
<evidence type="ECO:0000256" key="3">
    <source>
        <dbReference type="ARBA" id="ARBA00022490"/>
    </source>
</evidence>
<sequence>MQKLIVKGKKNLSGVVKISGSKNATLPILAASILSDKKIEIKNIPLVKDVITMSQLLKHIGSNIKVNFRDKKFLIHNKNKKFKTIAPYAFVKTMRAGVIVLGPLLAKFRKAKVSLPGGCAIGTRPVNIHLFGLKKLGADIKIKDGYILAEAKEGLIGTSIRFPSISVGATENVIIAASFAKGTTYLKNCACEPEIKNLTDFLKKMGIKITWLSKRKIKIIGNQKLKAVSHNVMFDRIEAGTFIIAGALASRNLKIVGIETKILNKELKVLKKMGVKFKIKKNEIKILDSKNIRSAYIKTEPYPGFPTDLQAQIMVLMTKAKGISKIKENIFENRFMHVPELNRMGAKIRTSGNSSFIHGPQNLNGAEVMATDLRASVSLVLAGLIAKNKTIVNRVYHLDRGYEELEKKLRKCKANISRVYN</sequence>
<dbReference type="UniPathway" id="UPA00219"/>
<comment type="function">
    <text evidence="12">Cell wall formation. Adds enolpyruvyl to UDP-N-acetylglucosamine.</text>
</comment>
<dbReference type="InterPro" id="IPR013792">
    <property type="entry name" value="RNA3'P_cycl/enolpyr_Trfase_a/b"/>
</dbReference>
<keyword evidence="4 12" id="KW-0132">Cell division</keyword>
<accession>E7C9W8</accession>
<dbReference type="PANTHER" id="PTHR43783:SF1">
    <property type="entry name" value="UDP-N-ACETYLGLUCOSAMINE 1-CARBOXYVINYLTRANSFERASE"/>
    <property type="match status" value="1"/>
</dbReference>
<reference evidence="14" key="1">
    <citation type="submission" date="2010-01" db="EMBL/GenBank/DDBJ databases">
        <title>Genome fragments of uncultured bacteria from the North Pacific Subtropical Gyre.</title>
        <authorList>
            <person name="Pham V.D."/>
            <person name="DeLong E.F."/>
        </authorList>
    </citation>
    <scope>NUCLEOTIDE SEQUENCE</scope>
</reference>
<dbReference type="EC" id="2.5.1.7" evidence="12"/>
<feature type="binding site" evidence="12">
    <location>
        <position position="308"/>
    </location>
    <ligand>
        <name>UDP-N-acetyl-alpha-D-glucosamine</name>
        <dbReference type="ChEBI" id="CHEBI:57705"/>
    </ligand>
</feature>
<evidence type="ECO:0000256" key="5">
    <source>
        <dbReference type="ARBA" id="ARBA00022679"/>
    </source>
</evidence>
<dbReference type="SUPFAM" id="SSF55205">
    <property type="entry name" value="EPT/RTPC-like"/>
    <property type="match status" value="1"/>
</dbReference>
<dbReference type="InterPro" id="IPR036968">
    <property type="entry name" value="Enolpyruvate_Tfrase_sf"/>
</dbReference>
<dbReference type="AlphaFoldDB" id="E7C9W8"/>
<feature type="modified residue" description="2-(S-cysteinyl)pyruvic acid O-phosphothioketal" evidence="12">
    <location>
        <position position="119"/>
    </location>
</feature>
<evidence type="ECO:0000256" key="7">
    <source>
        <dbReference type="ARBA" id="ARBA00022984"/>
    </source>
</evidence>
<dbReference type="GO" id="GO:0071555">
    <property type="term" value="P:cell wall organization"/>
    <property type="evidence" value="ECO:0007669"/>
    <property type="project" value="UniProtKB-KW"/>
</dbReference>
<keyword evidence="5 12" id="KW-0808">Transferase</keyword>
<dbReference type="Pfam" id="PF00275">
    <property type="entry name" value="EPSP_synthase"/>
    <property type="match status" value="1"/>
</dbReference>
<evidence type="ECO:0000313" key="14">
    <source>
        <dbReference type="EMBL" id="ADH42952.1"/>
    </source>
</evidence>
<evidence type="ECO:0000256" key="11">
    <source>
        <dbReference type="ARBA" id="ARBA00047527"/>
    </source>
</evidence>
<evidence type="ECO:0000256" key="1">
    <source>
        <dbReference type="ARBA" id="ARBA00004496"/>
    </source>
</evidence>
<feature type="active site" description="Proton donor" evidence="12">
    <location>
        <position position="119"/>
    </location>
</feature>
<dbReference type="InterPro" id="IPR005750">
    <property type="entry name" value="UDP_GlcNAc_COvinyl_MurA"/>
</dbReference>
<comment type="caution">
    <text evidence="12">Lacks conserved residue(s) required for the propagation of feature annotation.</text>
</comment>
<dbReference type="GO" id="GO:0009252">
    <property type="term" value="P:peptidoglycan biosynthetic process"/>
    <property type="evidence" value="ECO:0007669"/>
    <property type="project" value="UniProtKB-UniRule"/>
</dbReference>
<evidence type="ECO:0000256" key="9">
    <source>
        <dbReference type="ARBA" id="ARBA00023316"/>
    </source>
</evidence>
<keyword evidence="8 12" id="KW-0131">Cell cycle</keyword>
<dbReference type="GO" id="GO:0005737">
    <property type="term" value="C:cytoplasm"/>
    <property type="evidence" value="ECO:0007669"/>
    <property type="project" value="UniProtKB-SubCell"/>
</dbReference>
<feature type="binding site" evidence="12">
    <location>
        <begin position="22"/>
        <end position="23"/>
    </location>
    <ligand>
        <name>phosphoenolpyruvate</name>
        <dbReference type="ChEBI" id="CHEBI:58702"/>
    </ligand>
</feature>
<evidence type="ECO:0000256" key="2">
    <source>
        <dbReference type="ARBA" id="ARBA00004752"/>
    </source>
</evidence>
<dbReference type="GO" id="GO:0008360">
    <property type="term" value="P:regulation of cell shape"/>
    <property type="evidence" value="ECO:0007669"/>
    <property type="project" value="UniProtKB-KW"/>
</dbReference>
<feature type="domain" description="Enolpyruvate transferase" evidence="13">
    <location>
        <begin position="6"/>
        <end position="409"/>
    </location>
</feature>
<dbReference type="NCBIfam" id="TIGR01072">
    <property type="entry name" value="murA"/>
    <property type="match status" value="1"/>
</dbReference>
<dbReference type="GO" id="GO:0008760">
    <property type="term" value="F:UDP-N-acetylglucosamine 1-carboxyvinyltransferase activity"/>
    <property type="evidence" value="ECO:0007669"/>
    <property type="project" value="UniProtKB-UniRule"/>
</dbReference>
<dbReference type="HAMAP" id="MF_00111">
    <property type="entry name" value="MurA"/>
    <property type="match status" value="1"/>
</dbReference>
<organism evidence="14">
    <name type="scientific">uncultured SAR11 cluster alpha proteobacterium H17925_23J24</name>
    <dbReference type="NCBI Taxonomy" id="715036"/>
    <lineage>
        <taxon>Bacteria</taxon>
        <taxon>Pseudomonadati</taxon>
        <taxon>Pseudomonadota</taxon>
        <taxon>Alphaproteobacteria</taxon>
        <taxon>Candidatus Pelagibacterales</taxon>
        <taxon>environmental samples</taxon>
    </lineage>
</organism>
<keyword evidence="12" id="KW-0670">Pyruvate</keyword>
<evidence type="ECO:0000256" key="8">
    <source>
        <dbReference type="ARBA" id="ARBA00023306"/>
    </source>
</evidence>
<keyword evidence="9 12" id="KW-0961">Cell wall biogenesis/degradation</keyword>
<feature type="binding site" evidence="12">
    <location>
        <position position="330"/>
    </location>
    <ligand>
        <name>UDP-N-acetyl-alpha-D-glucosamine</name>
        <dbReference type="ChEBI" id="CHEBI:57705"/>
    </ligand>
</feature>
<dbReference type="NCBIfam" id="NF006873">
    <property type="entry name" value="PRK09369.1"/>
    <property type="match status" value="1"/>
</dbReference>
<comment type="pathway">
    <text evidence="2 12">Cell wall biogenesis; peptidoglycan biosynthesis.</text>
</comment>
<dbReference type="GO" id="GO:0019277">
    <property type="term" value="P:UDP-N-acetylgalactosamine biosynthetic process"/>
    <property type="evidence" value="ECO:0007669"/>
    <property type="project" value="InterPro"/>
</dbReference>
<evidence type="ECO:0000256" key="10">
    <source>
        <dbReference type="ARBA" id="ARBA00038367"/>
    </source>
</evidence>
<dbReference type="InterPro" id="IPR050068">
    <property type="entry name" value="MurA_subfamily"/>
</dbReference>
<proteinExistence type="inferred from homology"/>
<dbReference type="GO" id="GO:0051301">
    <property type="term" value="P:cell division"/>
    <property type="evidence" value="ECO:0007669"/>
    <property type="project" value="UniProtKB-KW"/>
</dbReference>